<evidence type="ECO:0000313" key="2">
    <source>
        <dbReference type="Proteomes" id="UP000050525"/>
    </source>
</evidence>
<reference evidence="1 2" key="1">
    <citation type="journal article" date="2012" name="Genome Biol.">
        <title>Sequencing three crocodilian genomes to illuminate the evolution of archosaurs and amniotes.</title>
        <authorList>
            <person name="St John J.A."/>
            <person name="Braun E.L."/>
            <person name="Isberg S.R."/>
            <person name="Miles L.G."/>
            <person name="Chong A.Y."/>
            <person name="Gongora J."/>
            <person name="Dalzell P."/>
            <person name="Moran C."/>
            <person name="Bed'hom B."/>
            <person name="Abzhanov A."/>
            <person name="Burgess S.C."/>
            <person name="Cooksey A.M."/>
            <person name="Castoe T.A."/>
            <person name="Crawford N.G."/>
            <person name="Densmore L.D."/>
            <person name="Drew J.C."/>
            <person name="Edwards S.V."/>
            <person name="Faircloth B.C."/>
            <person name="Fujita M.K."/>
            <person name="Greenwold M.J."/>
            <person name="Hoffmann F.G."/>
            <person name="Howard J.M."/>
            <person name="Iguchi T."/>
            <person name="Janes D.E."/>
            <person name="Khan S.Y."/>
            <person name="Kohno S."/>
            <person name="de Koning A.J."/>
            <person name="Lance S.L."/>
            <person name="McCarthy F.M."/>
            <person name="McCormack J.E."/>
            <person name="Merchant M.E."/>
            <person name="Peterson D.G."/>
            <person name="Pollock D.D."/>
            <person name="Pourmand N."/>
            <person name="Raney B.J."/>
            <person name="Roessler K.A."/>
            <person name="Sanford J.R."/>
            <person name="Sawyer R.H."/>
            <person name="Schmidt C.J."/>
            <person name="Triplett E.W."/>
            <person name="Tuberville T.D."/>
            <person name="Venegas-Anaya M."/>
            <person name="Howard J.T."/>
            <person name="Jarvis E.D."/>
            <person name="Guillette L.J.Jr."/>
            <person name="Glenn T.C."/>
            <person name="Green R.E."/>
            <person name="Ray D.A."/>
        </authorList>
    </citation>
    <scope>NUCLEOTIDE SEQUENCE [LARGE SCALE GENOMIC DNA]</scope>
    <source>
        <strain evidence="1">KSC_2009_1</strain>
    </source>
</reference>
<protein>
    <submittedName>
        <fullName evidence="1">Uncharacterized protein</fullName>
    </submittedName>
</protein>
<proteinExistence type="predicted"/>
<sequence length="101" mass="11626">MERYTYQHHTSGCLWKQKQWIGSERISLANNMGNRNLPTRVKSNASMIPFMMKMNEDPGRTCSFYRRIGNTVMTAGMSFVELSTFYQVTQTLFGDNADVSI</sequence>
<name>A0A151NJ00_ALLMI</name>
<dbReference type="Proteomes" id="UP000050525">
    <property type="component" value="Unassembled WGS sequence"/>
</dbReference>
<dbReference type="EMBL" id="AKHW03002907">
    <property type="protein sequence ID" value="KYO36781.1"/>
    <property type="molecule type" value="Genomic_DNA"/>
</dbReference>
<organism evidence="1 2">
    <name type="scientific">Alligator mississippiensis</name>
    <name type="common">American alligator</name>
    <dbReference type="NCBI Taxonomy" id="8496"/>
    <lineage>
        <taxon>Eukaryota</taxon>
        <taxon>Metazoa</taxon>
        <taxon>Chordata</taxon>
        <taxon>Craniata</taxon>
        <taxon>Vertebrata</taxon>
        <taxon>Euteleostomi</taxon>
        <taxon>Archelosauria</taxon>
        <taxon>Archosauria</taxon>
        <taxon>Crocodylia</taxon>
        <taxon>Alligatoridae</taxon>
        <taxon>Alligatorinae</taxon>
        <taxon>Alligator</taxon>
    </lineage>
</organism>
<evidence type="ECO:0000313" key="1">
    <source>
        <dbReference type="EMBL" id="KYO36781.1"/>
    </source>
</evidence>
<keyword evidence="2" id="KW-1185">Reference proteome</keyword>
<gene>
    <name evidence="1" type="ORF">Y1Q_0020833</name>
</gene>
<dbReference type="AlphaFoldDB" id="A0A151NJ00"/>
<accession>A0A151NJ00</accession>
<comment type="caution">
    <text evidence="1">The sequence shown here is derived from an EMBL/GenBank/DDBJ whole genome shotgun (WGS) entry which is preliminary data.</text>
</comment>